<name>A0A6F8ZI22_9FIRM</name>
<evidence type="ECO:0000313" key="1">
    <source>
        <dbReference type="EMBL" id="CAB1129529.1"/>
    </source>
</evidence>
<dbReference type="Proteomes" id="UP000503399">
    <property type="component" value="Chromosome"/>
</dbReference>
<keyword evidence="2" id="KW-1185">Reference proteome</keyword>
<accession>A0A6F8ZI22</accession>
<proteinExistence type="predicted"/>
<gene>
    <name evidence="1" type="ORF">R50_2032</name>
</gene>
<sequence length="61" mass="6672">MAAKKELRDLLMHLMAVADRGLAQAQAMEAPEDDGYAQGYRDGQVAAWEAIRMHLEVLAGS</sequence>
<evidence type="ECO:0000313" key="2">
    <source>
        <dbReference type="Proteomes" id="UP000503399"/>
    </source>
</evidence>
<organism evidence="1 2">
    <name type="scientific">Candidatus Hydrogenisulfobacillus filiaventi</name>
    <dbReference type="NCBI Taxonomy" id="2707344"/>
    <lineage>
        <taxon>Bacteria</taxon>
        <taxon>Bacillati</taxon>
        <taxon>Bacillota</taxon>
        <taxon>Clostridia</taxon>
        <taxon>Eubacteriales</taxon>
        <taxon>Clostridiales Family XVII. Incertae Sedis</taxon>
        <taxon>Candidatus Hydrogenisulfobacillus</taxon>
    </lineage>
</organism>
<reference evidence="1 2" key="1">
    <citation type="submission" date="2020-02" db="EMBL/GenBank/DDBJ databases">
        <authorList>
            <person name="Hogendoorn C."/>
        </authorList>
    </citation>
    <scope>NUCLEOTIDE SEQUENCE [LARGE SCALE GENOMIC DNA]</scope>
    <source>
        <strain evidence="1">R501</strain>
    </source>
</reference>
<dbReference type="AlphaFoldDB" id="A0A6F8ZI22"/>
<protein>
    <submittedName>
        <fullName evidence="1">Uncharacterized protein</fullName>
    </submittedName>
</protein>
<dbReference type="KEGG" id="hfv:R50_2032"/>
<dbReference type="EMBL" id="LR778114">
    <property type="protein sequence ID" value="CAB1129529.1"/>
    <property type="molecule type" value="Genomic_DNA"/>
</dbReference>